<keyword evidence="2" id="KW-0012">Acyltransferase</keyword>
<dbReference type="Gene3D" id="3.40.630.30">
    <property type="match status" value="1"/>
</dbReference>
<dbReference type="CDD" id="cd04301">
    <property type="entry name" value="NAT_SF"/>
    <property type="match status" value="1"/>
</dbReference>
<dbReference type="AlphaFoldDB" id="A0A2V2LBA5"/>
<evidence type="ECO:0000313" key="6">
    <source>
        <dbReference type="Proteomes" id="UP000245680"/>
    </source>
</evidence>
<organism evidence="5 6">
    <name type="scientific">Meridianimarinicoccus roseus</name>
    <dbReference type="NCBI Taxonomy" id="2072018"/>
    <lineage>
        <taxon>Bacteria</taxon>
        <taxon>Pseudomonadati</taxon>
        <taxon>Pseudomonadota</taxon>
        <taxon>Alphaproteobacteria</taxon>
        <taxon>Rhodobacterales</taxon>
        <taxon>Paracoccaceae</taxon>
        <taxon>Meridianimarinicoccus</taxon>
    </lineage>
</organism>
<keyword evidence="6" id="KW-1185">Reference proteome</keyword>
<name>A0A2V2LBA5_9RHOB</name>
<evidence type="ECO:0000259" key="4">
    <source>
        <dbReference type="PROSITE" id="PS51186"/>
    </source>
</evidence>
<proteinExistence type="predicted"/>
<feature type="region of interest" description="Disordered" evidence="3">
    <location>
        <begin position="38"/>
        <end position="63"/>
    </location>
</feature>
<dbReference type="InterPro" id="IPR000182">
    <property type="entry name" value="GNAT_dom"/>
</dbReference>
<dbReference type="PANTHER" id="PTHR43072:SF23">
    <property type="entry name" value="UPF0039 PROTEIN C11D3.02C"/>
    <property type="match status" value="1"/>
</dbReference>
<evidence type="ECO:0000313" key="5">
    <source>
        <dbReference type="EMBL" id="PWR02780.1"/>
    </source>
</evidence>
<evidence type="ECO:0000256" key="3">
    <source>
        <dbReference type="SAM" id="MobiDB-lite"/>
    </source>
</evidence>
<feature type="domain" description="N-acetyltransferase" evidence="4">
    <location>
        <begin position="107"/>
        <end position="256"/>
    </location>
</feature>
<comment type="caution">
    <text evidence="5">The sequence shown here is derived from an EMBL/GenBank/DDBJ whole genome shotgun (WGS) entry which is preliminary data.</text>
</comment>
<dbReference type="PANTHER" id="PTHR43072">
    <property type="entry name" value="N-ACETYLTRANSFERASE"/>
    <property type="match status" value="1"/>
</dbReference>
<dbReference type="EMBL" id="QGKU01000032">
    <property type="protein sequence ID" value="PWR02780.1"/>
    <property type="molecule type" value="Genomic_DNA"/>
</dbReference>
<feature type="region of interest" description="Disordered" evidence="3">
    <location>
        <begin position="1"/>
        <end position="20"/>
    </location>
</feature>
<dbReference type="InterPro" id="IPR016181">
    <property type="entry name" value="Acyl_CoA_acyltransferase"/>
</dbReference>
<accession>A0A2V2LBA5</accession>
<dbReference type="SUPFAM" id="SSF55729">
    <property type="entry name" value="Acyl-CoA N-acyltransferases (Nat)"/>
    <property type="match status" value="1"/>
</dbReference>
<gene>
    <name evidence="5" type="ORF">DKT77_09370</name>
</gene>
<dbReference type="Pfam" id="PF00583">
    <property type="entry name" value="Acetyltransf_1"/>
    <property type="match status" value="1"/>
</dbReference>
<dbReference type="OrthoDB" id="7301318at2"/>
<dbReference type="RefSeq" id="WP_109811440.1">
    <property type="nucleotide sequence ID" value="NZ_QGKU01000032.1"/>
</dbReference>
<keyword evidence="1 5" id="KW-0808">Transferase</keyword>
<evidence type="ECO:0000256" key="2">
    <source>
        <dbReference type="ARBA" id="ARBA00023315"/>
    </source>
</evidence>
<protein>
    <submittedName>
        <fullName evidence="5">GNAT family N-acetyltransferase</fullName>
    </submittedName>
</protein>
<dbReference type="GO" id="GO:0016747">
    <property type="term" value="F:acyltransferase activity, transferring groups other than amino-acyl groups"/>
    <property type="evidence" value="ECO:0007669"/>
    <property type="project" value="InterPro"/>
</dbReference>
<evidence type="ECO:0000256" key="1">
    <source>
        <dbReference type="ARBA" id="ARBA00022679"/>
    </source>
</evidence>
<sequence>MTRDSSGTRPRPTGSLSTSLDAALGATWPALETRRLGPLTLRRGGGGGSRVSAATQDADGLPGGDILDAAEATMRSWTQAPTWRVRAGQADFDATLAARGHAIVDPTLFYAAPAAALADPPPPRLAAFDIWPPLAIQHDIWREAGIGPARIAVMHRASGPRTALFGRAADHPAATGFLAAHDGIAMLHALEVRPAQRRHGLARHLVAHAAAWALRHDCATLAVAVTEANAPARALYAGLGMAEAGGYHYRKGPLDA</sequence>
<reference evidence="5 6" key="1">
    <citation type="submission" date="2018-05" db="EMBL/GenBank/DDBJ databases">
        <title>Rhodobacteraceae gen. nov., sp. nov. isolated from sea water.</title>
        <authorList>
            <person name="Ren Y."/>
        </authorList>
    </citation>
    <scope>NUCLEOTIDE SEQUENCE [LARGE SCALE GENOMIC DNA]</scope>
    <source>
        <strain evidence="5 6">TG-679</strain>
    </source>
</reference>
<dbReference type="Proteomes" id="UP000245680">
    <property type="component" value="Unassembled WGS sequence"/>
</dbReference>
<dbReference type="PROSITE" id="PS51186">
    <property type="entry name" value="GNAT"/>
    <property type="match status" value="1"/>
</dbReference>